<dbReference type="GO" id="GO:0007166">
    <property type="term" value="P:cell surface receptor signaling pathway"/>
    <property type="evidence" value="ECO:0007669"/>
    <property type="project" value="InterPro"/>
</dbReference>
<feature type="domain" description="NACHT" evidence="3">
    <location>
        <begin position="372"/>
        <end position="518"/>
    </location>
</feature>
<reference evidence="4" key="1">
    <citation type="submission" date="2022-07" db="EMBL/GenBank/DDBJ databases">
        <title>Genome Sequence of Physisporinus lineatus.</title>
        <authorList>
            <person name="Buettner E."/>
        </authorList>
    </citation>
    <scope>NUCLEOTIDE SEQUENCE</scope>
    <source>
        <strain evidence="4">VT162</strain>
    </source>
</reference>
<feature type="region of interest" description="Disordered" evidence="2">
    <location>
        <begin position="131"/>
        <end position="161"/>
    </location>
</feature>
<dbReference type="Proteomes" id="UP001212997">
    <property type="component" value="Unassembled WGS sequence"/>
</dbReference>
<dbReference type="Gene3D" id="1.20.930.20">
    <property type="entry name" value="Adaptor protein Cbl, N-terminal domain"/>
    <property type="match status" value="1"/>
</dbReference>
<name>A0AAD5UWU5_9APHY</name>
<dbReference type="InterPro" id="IPR007111">
    <property type="entry name" value="NACHT_NTPase"/>
</dbReference>
<keyword evidence="5" id="KW-1185">Reference proteome</keyword>
<feature type="compositionally biased region" description="Basic residues" evidence="2">
    <location>
        <begin position="15"/>
        <end position="24"/>
    </location>
</feature>
<dbReference type="InterPro" id="IPR036537">
    <property type="entry name" value="Adaptor_Cbl_N_dom_sf"/>
</dbReference>
<dbReference type="EMBL" id="JANAWD010000425">
    <property type="protein sequence ID" value="KAJ3479657.1"/>
    <property type="molecule type" value="Genomic_DNA"/>
</dbReference>
<accession>A0AAD5UWU5</accession>
<sequence>MKRFLHKVSCGVFKGKPRKKRTRRGNSTTPPPPDPTTLGGVDMPLPQEEHRAGPSTNEATLGITLHDIDPTVIQPSEAGSPPVLIEGSNLPVGVAPQEDPQSIAPIQENTAIAVSQEDSSVVVPAPVEVSSPISITDNPSVPTASPSKGKDSNTTRTTDGPSLFEKFVDPVLYCLDVTEKALDVAGIPLAKGIVGIVSHTVKQVKDMQGNRKEFSKLADELRNLSGKISNGLDKDASKSSGEFREALEMAIKELLTPMTSFCADIENRQRHGTLRAYFQAGKDKEDLAQLKQKVDTAKQNFQVGSLIRIERDLIEQRKDRHLARVDAIHRAKTSSWNSHRSNAPVSCFEGTREGVLSSITEWIDSDDPASPRVFWLNGMAGIGKSTIARTIAERAYERDILGGSFFFSRNDHDLSNIGLLFPTIAHQLAHHHVTYLSSIAGALEREGDLGHKDVSTQFTKLFLGPITGSTHKPTVLLLVLDALDEASPEDDVRRVLELLLSVRVDFALKVFLTSRPEAHIRLVFDNDKYHSHFVLHDIEKLVVEGDIRRFLRYRLSTLPKRLGISLTNWPSASDLDTLVAKSGQLFIFAATVVRFVADDRIRDPQGRLARFINTQAALGPSVYKQVDQLYLLVLQGAVAGVDDDEYIDRLRTTLAAIVLLRDPIPISALAALIGYDPDQVLHSLDHLHSIVLVPSTIEDTPKIYHLSFPDFIKDSSRCTDKKFYVDVQRQETSLLLQCLGTMMKSLHFNMGSFDMASYTFNSFDWAKKSIIGPMSNEDISHDALISPELEYACQFWCSHLLKIVKSTSKILEQLEAFTFEYLLFWVETMSLLGLVGSARAAMRDAYQWAYMAEQIRL</sequence>
<dbReference type="InterPro" id="IPR056884">
    <property type="entry name" value="NPHP3-like_N"/>
</dbReference>
<dbReference type="AlphaFoldDB" id="A0AAD5UWU5"/>
<dbReference type="PROSITE" id="PS50837">
    <property type="entry name" value="NACHT"/>
    <property type="match status" value="1"/>
</dbReference>
<gene>
    <name evidence="4" type="ORF">NLI96_g8898</name>
</gene>
<dbReference type="InterPro" id="IPR027417">
    <property type="entry name" value="P-loop_NTPase"/>
</dbReference>
<dbReference type="CDD" id="cd21037">
    <property type="entry name" value="MLKL_NTD"/>
    <property type="match status" value="1"/>
</dbReference>
<dbReference type="PANTHER" id="PTHR10039:SF17">
    <property type="entry name" value="FUNGAL STAND N-TERMINAL GOODBYE DOMAIN-CONTAINING PROTEIN-RELATED"/>
    <property type="match status" value="1"/>
</dbReference>
<protein>
    <recommendedName>
        <fullName evidence="3">NACHT domain-containing protein</fullName>
    </recommendedName>
</protein>
<organism evidence="4 5">
    <name type="scientific">Meripilus lineatus</name>
    <dbReference type="NCBI Taxonomy" id="2056292"/>
    <lineage>
        <taxon>Eukaryota</taxon>
        <taxon>Fungi</taxon>
        <taxon>Dikarya</taxon>
        <taxon>Basidiomycota</taxon>
        <taxon>Agaricomycotina</taxon>
        <taxon>Agaricomycetes</taxon>
        <taxon>Polyporales</taxon>
        <taxon>Meripilaceae</taxon>
        <taxon>Meripilus</taxon>
    </lineage>
</organism>
<evidence type="ECO:0000313" key="4">
    <source>
        <dbReference type="EMBL" id="KAJ3479657.1"/>
    </source>
</evidence>
<dbReference type="PANTHER" id="PTHR10039">
    <property type="entry name" value="AMELOGENIN"/>
    <property type="match status" value="1"/>
</dbReference>
<evidence type="ECO:0000259" key="3">
    <source>
        <dbReference type="PROSITE" id="PS50837"/>
    </source>
</evidence>
<feature type="compositionally biased region" description="Polar residues" evidence="2">
    <location>
        <begin position="135"/>
        <end position="147"/>
    </location>
</feature>
<keyword evidence="1" id="KW-0677">Repeat</keyword>
<dbReference type="SUPFAM" id="SSF52540">
    <property type="entry name" value="P-loop containing nucleoside triphosphate hydrolases"/>
    <property type="match status" value="1"/>
</dbReference>
<feature type="region of interest" description="Disordered" evidence="2">
    <location>
        <begin position="1"/>
        <end position="55"/>
    </location>
</feature>
<evidence type="ECO:0000313" key="5">
    <source>
        <dbReference type="Proteomes" id="UP001212997"/>
    </source>
</evidence>
<evidence type="ECO:0000256" key="2">
    <source>
        <dbReference type="SAM" id="MobiDB-lite"/>
    </source>
</evidence>
<dbReference type="Gene3D" id="3.40.50.300">
    <property type="entry name" value="P-loop containing nucleotide triphosphate hydrolases"/>
    <property type="match status" value="1"/>
</dbReference>
<evidence type="ECO:0000256" key="1">
    <source>
        <dbReference type="ARBA" id="ARBA00022737"/>
    </source>
</evidence>
<comment type="caution">
    <text evidence="4">The sequence shown here is derived from an EMBL/GenBank/DDBJ whole genome shotgun (WGS) entry which is preliminary data.</text>
</comment>
<dbReference type="Pfam" id="PF24883">
    <property type="entry name" value="NPHP3_N"/>
    <property type="match status" value="1"/>
</dbReference>
<dbReference type="InterPro" id="IPR059179">
    <property type="entry name" value="MLKL-like_MCAfunc"/>
</dbReference>
<proteinExistence type="predicted"/>